<dbReference type="Pfam" id="PF00702">
    <property type="entry name" value="Hydrolase"/>
    <property type="match status" value="1"/>
</dbReference>
<dbReference type="InterPro" id="IPR059000">
    <property type="entry name" value="ATPase_P-type_domA"/>
</dbReference>
<dbReference type="SFLD" id="SFLDS00003">
    <property type="entry name" value="Haloacid_Dehalogenase"/>
    <property type="match status" value="1"/>
</dbReference>
<dbReference type="Pfam" id="PF00122">
    <property type="entry name" value="E1-E2_ATPase"/>
    <property type="match status" value="1"/>
</dbReference>
<evidence type="ECO:0000256" key="10">
    <source>
        <dbReference type="ARBA" id="ARBA00049338"/>
    </source>
</evidence>
<dbReference type="NCBIfam" id="TIGR01525">
    <property type="entry name" value="ATPase-IB_hvy"/>
    <property type="match status" value="1"/>
</dbReference>
<evidence type="ECO:0000256" key="7">
    <source>
        <dbReference type="ARBA" id="ARBA00022989"/>
    </source>
</evidence>
<dbReference type="SUPFAM" id="SSF81653">
    <property type="entry name" value="Calcium ATPase, transduction domain A"/>
    <property type="match status" value="1"/>
</dbReference>
<protein>
    <recommendedName>
        <fullName evidence="9">Cd(2+)-exporting ATPase</fullName>
        <ecNumber evidence="9">7.2.2.21</ecNumber>
    </recommendedName>
</protein>
<dbReference type="SUPFAM" id="SSF56784">
    <property type="entry name" value="HAD-like"/>
    <property type="match status" value="1"/>
</dbReference>
<feature type="transmembrane region" description="Helical" evidence="11">
    <location>
        <begin position="12"/>
        <end position="31"/>
    </location>
</feature>
<dbReference type="Gene3D" id="2.70.150.10">
    <property type="entry name" value="Calcium-transporting ATPase, cytoplasmic transduction domain A"/>
    <property type="match status" value="1"/>
</dbReference>
<evidence type="ECO:0000256" key="9">
    <source>
        <dbReference type="ARBA" id="ARBA00039103"/>
    </source>
</evidence>
<dbReference type="EMBL" id="BAAACG010000010">
    <property type="protein sequence ID" value="GAA0742503.1"/>
    <property type="molecule type" value="Genomic_DNA"/>
</dbReference>
<evidence type="ECO:0000256" key="2">
    <source>
        <dbReference type="ARBA" id="ARBA00006024"/>
    </source>
</evidence>
<dbReference type="InterPro" id="IPR023299">
    <property type="entry name" value="ATPase_P-typ_cyto_dom_N"/>
</dbReference>
<dbReference type="EC" id="7.2.2.21" evidence="9"/>
<sequence>MISILKDEIKRNILFLVVSGIALIISLFNFVELPFNAAWVAIFLCGIPILIEASIGLFTRFDIKADVLVAMALIAAIIIGETFAAGEVAFIMQIGALLEEITVAKARAGIEKLVNLTPTSARIIKDEKETMISAEKVKKGDLIRVLPGETIPVDGVIFKGETSVDQSVMTGEPIPVDKIKGDEVFSGTVNQIGSFDMEATKVGKDSSLQRMVKLVQSADADKAKIVGIADRFATWIVILAVTFAIITWIFTGEIIRAVTVLVVFCPCALVLATPTAIMAAIGNGTKYGFLVKEGDALEKLSKVKRITFDKTGTLTYGKPTVVAIKSFLDSISTEELNWIVASSELRSEHPLGKAIVASYNEDYKKIKEPKDFSLLIGKGVKATFDNKVIFVGNKDLMAESGTEISDFHIKEEEEYINDGCTIIWVSIDGVLVGFIALSDVIRENVVDMLKEVKKLGVTPLLLTGDHKKAAEHVAKQTGISDFVSECLPEDKLKSIKKYQKNKESICMVGDGINDAPALKISDVGIAMGGIGSDIAVEAADIALVNDDVLKLPHLIGLSKRMMTTIKLNMIFSMGINFIAIVLAMTGILNPVIGALVHNAGSVIVILNSATLLKWENKTNYKNSRVDNTKDLGRGNLFSS</sequence>
<dbReference type="InterPro" id="IPR018303">
    <property type="entry name" value="ATPase_P-typ_P_site"/>
</dbReference>
<feature type="transmembrane region" description="Helical" evidence="11">
    <location>
        <begin position="567"/>
        <end position="588"/>
    </location>
</feature>
<dbReference type="SUPFAM" id="SSF81665">
    <property type="entry name" value="Calcium ATPase, transmembrane domain M"/>
    <property type="match status" value="1"/>
</dbReference>
<evidence type="ECO:0000256" key="4">
    <source>
        <dbReference type="ARBA" id="ARBA00022692"/>
    </source>
</evidence>
<dbReference type="Gene3D" id="3.40.50.1000">
    <property type="entry name" value="HAD superfamily/HAD-like"/>
    <property type="match status" value="1"/>
</dbReference>
<evidence type="ECO:0000256" key="5">
    <source>
        <dbReference type="ARBA" id="ARBA00022723"/>
    </source>
</evidence>
<dbReference type="Proteomes" id="UP001501510">
    <property type="component" value="Unassembled WGS sequence"/>
</dbReference>
<dbReference type="NCBIfam" id="TIGR01511">
    <property type="entry name" value="ATPase-IB1_Cu"/>
    <property type="match status" value="1"/>
</dbReference>
<keyword evidence="6" id="KW-1278">Translocase</keyword>
<dbReference type="CDD" id="cd02079">
    <property type="entry name" value="P-type_ATPase_HM"/>
    <property type="match status" value="1"/>
</dbReference>
<dbReference type="PRINTS" id="PR00120">
    <property type="entry name" value="HATPASE"/>
</dbReference>
<accession>A0ABN1JLW8</accession>
<comment type="similarity">
    <text evidence="2 11">Belongs to the cation transport ATPase (P-type) (TC 3.A.3) family. Type IB subfamily.</text>
</comment>
<evidence type="ECO:0000256" key="6">
    <source>
        <dbReference type="ARBA" id="ARBA00022967"/>
    </source>
</evidence>
<keyword evidence="4 11" id="KW-0812">Transmembrane</keyword>
<keyword evidence="11" id="KW-0547">Nucleotide-binding</keyword>
<keyword evidence="8 11" id="KW-0472">Membrane</keyword>
<keyword evidence="14" id="KW-1185">Reference proteome</keyword>
<dbReference type="InterPro" id="IPR008250">
    <property type="entry name" value="ATPase_P-typ_transduc_dom_A_sf"/>
</dbReference>
<feature type="domain" description="P-type ATPase A" evidence="12">
    <location>
        <begin position="115"/>
        <end position="216"/>
    </location>
</feature>
<comment type="caution">
    <text evidence="13">The sequence shown here is derived from an EMBL/GenBank/DDBJ whole genome shotgun (WGS) entry which is preliminary data.</text>
</comment>
<reference evidence="13 14" key="1">
    <citation type="journal article" date="2019" name="Int. J. Syst. Evol. Microbiol.">
        <title>The Global Catalogue of Microorganisms (GCM) 10K type strain sequencing project: providing services to taxonomists for standard genome sequencing and annotation.</title>
        <authorList>
            <consortium name="The Broad Institute Genomics Platform"/>
            <consortium name="The Broad Institute Genome Sequencing Center for Infectious Disease"/>
            <person name="Wu L."/>
            <person name="Ma J."/>
        </authorList>
    </citation>
    <scope>NUCLEOTIDE SEQUENCE [LARGE SCALE GENOMIC DNA]</scope>
    <source>
        <strain evidence="13 14">JCM 1407</strain>
    </source>
</reference>
<comment type="subcellular location">
    <subcellularLocation>
        <location evidence="11">Cell membrane</location>
    </subcellularLocation>
    <subcellularLocation>
        <location evidence="1">Membrane</location>
        <topology evidence="1">Multi-pass membrane protein</topology>
    </subcellularLocation>
</comment>
<feature type="transmembrane region" description="Helical" evidence="11">
    <location>
        <begin position="257"/>
        <end position="282"/>
    </location>
</feature>
<evidence type="ECO:0000313" key="14">
    <source>
        <dbReference type="Proteomes" id="UP001501510"/>
    </source>
</evidence>
<dbReference type="RefSeq" id="WP_343761995.1">
    <property type="nucleotide sequence ID" value="NZ_BAAACG010000010.1"/>
</dbReference>
<dbReference type="Gene3D" id="3.40.1110.10">
    <property type="entry name" value="Calcium-transporting ATPase, cytoplasmic domain N"/>
    <property type="match status" value="1"/>
</dbReference>
<proteinExistence type="inferred from homology"/>
<dbReference type="PANTHER" id="PTHR48085">
    <property type="entry name" value="CADMIUM/ZINC-TRANSPORTING ATPASE HMA2-RELATED"/>
    <property type="match status" value="1"/>
</dbReference>
<dbReference type="PROSITE" id="PS00154">
    <property type="entry name" value="ATPASE_E1_E2"/>
    <property type="match status" value="1"/>
</dbReference>
<dbReference type="InterPro" id="IPR027256">
    <property type="entry name" value="P-typ_ATPase_IB"/>
</dbReference>
<dbReference type="SFLD" id="SFLDG00002">
    <property type="entry name" value="C1.7:_P-type_atpase_like"/>
    <property type="match status" value="1"/>
</dbReference>
<dbReference type="InterPro" id="IPR036412">
    <property type="entry name" value="HAD-like_sf"/>
</dbReference>
<dbReference type="PRINTS" id="PR00119">
    <property type="entry name" value="CATATPASE"/>
</dbReference>
<evidence type="ECO:0000256" key="8">
    <source>
        <dbReference type="ARBA" id="ARBA00023136"/>
    </source>
</evidence>
<feature type="transmembrane region" description="Helical" evidence="11">
    <location>
        <begin position="232"/>
        <end position="251"/>
    </location>
</feature>
<dbReference type="InterPro" id="IPR001757">
    <property type="entry name" value="P_typ_ATPase"/>
</dbReference>
<dbReference type="InterPro" id="IPR051014">
    <property type="entry name" value="Cation_Transport_ATPase_IB"/>
</dbReference>
<keyword evidence="5 11" id="KW-0479">Metal-binding</keyword>
<evidence type="ECO:0000313" key="13">
    <source>
        <dbReference type="EMBL" id="GAA0742503.1"/>
    </source>
</evidence>
<comment type="catalytic activity">
    <reaction evidence="10">
        <text>Cd(2+)(in) + ATP + H2O = Cd(2+)(out) + ADP + phosphate + H(+)</text>
        <dbReference type="Rhea" id="RHEA:12132"/>
        <dbReference type="ChEBI" id="CHEBI:15377"/>
        <dbReference type="ChEBI" id="CHEBI:15378"/>
        <dbReference type="ChEBI" id="CHEBI:30616"/>
        <dbReference type="ChEBI" id="CHEBI:43474"/>
        <dbReference type="ChEBI" id="CHEBI:48775"/>
        <dbReference type="ChEBI" id="CHEBI:456216"/>
        <dbReference type="EC" id="7.2.2.21"/>
    </reaction>
</comment>
<keyword evidence="11" id="KW-1003">Cell membrane</keyword>
<organism evidence="13 14">
    <name type="scientific">Clostridium oceanicum</name>
    <dbReference type="NCBI Taxonomy" id="1543"/>
    <lineage>
        <taxon>Bacteria</taxon>
        <taxon>Bacillati</taxon>
        <taxon>Bacillota</taxon>
        <taxon>Clostridia</taxon>
        <taxon>Eubacteriales</taxon>
        <taxon>Clostridiaceae</taxon>
        <taxon>Clostridium</taxon>
    </lineage>
</organism>
<dbReference type="NCBIfam" id="TIGR01494">
    <property type="entry name" value="ATPase_P-type"/>
    <property type="match status" value="1"/>
</dbReference>
<name>A0ABN1JLW8_9CLOT</name>
<evidence type="ECO:0000256" key="11">
    <source>
        <dbReference type="RuleBase" id="RU362081"/>
    </source>
</evidence>
<feature type="transmembrane region" description="Helical" evidence="11">
    <location>
        <begin position="37"/>
        <end position="58"/>
    </location>
</feature>
<evidence type="ECO:0000259" key="12">
    <source>
        <dbReference type="Pfam" id="PF00122"/>
    </source>
</evidence>
<keyword evidence="3" id="KW-0104">Cadmium</keyword>
<dbReference type="SFLD" id="SFLDF00027">
    <property type="entry name" value="p-type_atpase"/>
    <property type="match status" value="1"/>
</dbReference>
<gene>
    <name evidence="13" type="ORF">GCM10008906_25110</name>
</gene>
<dbReference type="InterPro" id="IPR023214">
    <property type="entry name" value="HAD_sf"/>
</dbReference>
<keyword evidence="7 11" id="KW-1133">Transmembrane helix</keyword>
<dbReference type="PANTHER" id="PTHR48085:SF5">
    <property type="entry name" value="CADMIUM_ZINC-TRANSPORTING ATPASE HMA4-RELATED"/>
    <property type="match status" value="1"/>
</dbReference>
<dbReference type="InterPro" id="IPR023298">
    <property type="entry name" value="ATPase_P-typ_TM_dom_sf"/>
</dbReference>
<evidence type="ECO:0000256" key="3">
    <source>
        <dbReference type="ARBA" id="ARBA00022539"/>
    </source>
</evidence>
<keyword evidence="11" id="KW-0067">ATP-binding</keyword>
<evidence type="ECO:0000256" key="1">
    <source>
        <dbReference type="ARBA" id="ARBA00004141"/>
    </source>
</evidence>
<dbReference type="InterPro" id="IPR044492">
    <property type="entry name" value="P_typ_ATPase_HD_dom"/>
</dbReference>